<proteinExistence type="predicted"/>
<dbReference type="EMBL" id="JAYMRU010000050">
    <property type="protein sequence ID" value="MEM5405852.1"/>
    <property type="molecule type" value="Genomic_DNA"/>
</dbReference>
<organism evidence="1 2">
    <name type="scientific">Paraburkholderia unamae</name>
    <dbReference type="NCBI Taxonomy" id="219649"/>
    <lineage>
        <taxon>Bacteria</taxon>
        <taxon>Pseudomonadati</taxon>
        <taxon>Pseudomonadota</taxon>
        <taxon>Betaproteobacteria</taxon>
        <taxon>Burkholderiales</taxon>
        <taxon>Burkholderiaceae</taxon>
        <taxon>Paraburkholderia</taxon>
    </lineage>
</organism>
<evidence type="ECO:0000313" key="1">
    <source>
        <dbReference type="EMBL" id="MEM5405852.1"/>
    </source>
</evidence>
<accession>A0ACC6RWR0</accession>
<sequence>MKKHEALQQSSATKRAVKFAGSLGVVAVVCSARWGSHGWTIRTSGASSSSIGTATATVTAHS</sequence>
<dbReference type="Proteomes" id="UP001392318">
    <property type="component" value="Unassembled WGS sequence"/>
</dbReference>
<evidence type="ECO:0000313" key="2">
    <source>
        <dbReference type="Proteomes" id="UP001392318"/>
    </source>
</evidence>
<keyword evidence="2" id="KW-1185">Reference proteome</keyword>
<name>A0ACC6RWR0_9BURK</name>
<gene>
    <name evidence="1" type="ORF">VSR83_38670</name>
</gene>
<protein>
    <submittedName>
        <fullName evidence="1">Uncharacterized protein</fullName>
    </submittedName>
</protein>
<reference evidence="1" key="1">
    <citation type="submission" date="2024-01" db="EMBL/GenBank/DDBJ databases">
        <title>The diversity of rhizobia nodulating Mimosa spp. in eleven states of Brazil covering several biomes is determined by host plant, location, and edaphic factors.</title>
        <authorList>
            <person name="Rouws L."/>
            <person name="Barauna A."/>
            <person name="Beukes C."/>
            <person name="De Faria S.M."/>
            <person name="Gross E."/>
            <person name="Dos Reis Junior F.B."/>
            <person name="Simon M."/>
            <person name="Maluk M."/>
            <person name="Odee D.W."/>
            <person name="Kenicer G."/>
            <person name="Young J.P.W."/>
            <person name="Reis V.M."/>
            <person name="Zilli J."/>
            <person name="James E.K."/>
        </authorList>
    </citation>
    <scope>NUCLEOTIDE SEQUENCE</scope>
    <source>
        <strain evidence="1">JPY452</strain>
    </source>
</reference>
<comment type="caution">
    <text evidence="1">The sequence shown here is derived from an EMBL/GenBank/DDBJ whole genome shotgun (WGS) entry which is preliminary data.</text>
</comment>